<name>A0A485LVF6_9ZZZZ</name>
<dbReference type="InterPro" id="IPR003791">
    <property type="entry name" value="UPF0178"/>
</dbReference>
<evidence type="ECO:0000313" key="1">
    <source>
        <dbReference type="EMBL" id="VFU11498.1"/>
    </source>
</evidence>
<reference evidence="1" key="1">
    <citation type="submission" date="2019-03" db="EMBL/GenBank/DDBJ databases">
        <authorList>
            <person name="Hao L."/>
        </authorList>
    </citation>
    <scope>NUCLEOTIDE SEQUENCE</scope>
</reference>
<protein>
    <submittedName>
        <fullName evidence="1">Uncharacterized protein</fullName>
    </submittedName>
</protein>
<dbReference type="AlphaFoldDB" id="A0A485LVF6"/>
<dbReference type="EMBL" id="CAADRN010000025">
    <property type="protein sequence ID" value="VFU11498.1"/>
    <property type="molecule type" value="Genomic_DNA"/>
</dbReference>
<sequence>MKIIVDADATPKKALAICRKAAKEFGVSLVTVANFNHRIESGHHVVTGDAPQEADLQVINLAARGDLVVTQDWGLAAVVLGKGAAALSPTGRVYQKETIDFLLEERNMKAKYRRGGGRTRGPKKRTTADDHRFEQNLYRLLQSLQT</sequence>
<organism evidence="1">
    <name type="scientific">anaerobic digester metagenome</name>
    <dbReference type="NCBI Taxonomy" id="1263854"/>
    <lineage>
        <taxon>unclassified sequences</taxon>
        <taxon>metagenomes</taxon>
        <taxon>ecological metagenomes</taxon>
    </lineage>
</organism>
<dbReference type="HAMAP" id="MF_00489">
    <property type="entry name" value="UPF0178"/>
    <property type="match status" value="1"/>
</dbReference>
<dbReference type="PANTHER" id="PTHR35146:SF1">
    <property type="entry name" value="UPF0178 PROTEIN YAII"/>
    <property type="match status" value="1"/>
</dbReference>
<accession>A0A485LVF6</accession>
<dbReference type="Pfam" id="PF02639">
    <property type="entry name" value="DUF188"/>
    <property type="match status" value="1"/>
</dbReference>
<proteinExistence type="inferred from homology"/>
<gene>
    <name evidence="1" type="ORF">SCFA_1200007</name>
</gene>
<dbReference type="PANTHER" id="PTHR35146">
    <property type="entry name" value="UPF0178 PROTEIN YAII"/>
    <property type="match status" value="1"/>
</dbReference>